<comment type="similarity">
    <text evidence="5">Belongs to the UPF0182 family.</text>
</comment>
<dbReference type="InterPro" id="IPR005372">
    <property type="entry name" value="UPF0182"/>
</dbReference>
<reference evidence="7 8" key="1">
    <citation type="submission" date="2019-03" db="EMBL/GenBank/DDBJ databases">
        <title>Genomic Encyclopedia of Type Strains, Phase IV (KMG-IV): sequencing the most valuable type-strain genomes for metagenomic binning, comparative biology and taxonomic classification.</title>
        <authorList>
            <person name="Goeker M."/>
        </authorList>
    </citation>
    <scope>NUCLEOTIDE SEQUENCE [LARGE SCALE GENOMIC DNA]</scope>
    <source>
        <strain evidence="7 8">DSM 25964</strain>
    </source>
</reference>
<comment type="caution">
    <text evidence="7">The sequence shown here is derived from an EMBL/GenBank/DDBJ whole genome shotgun (WGS) entry which is preliminary data.</text>
</comment>
<proteinExistence type="inferred from homology"/>
<feature type="transmembrane region" description="Helical" evidence="5">
    <location>
        <begin position="183"/>
        <end position="201"/>
    </location>
</feature>
<feature type="transmembrane region" description="Helical" evidence="5">
    <location>
        <begin position="292"/>
        <end position="311"/>
    </location>
</feature>
<feature type="region of interest" description="Disordered" evidence="6">
    <location>
        <begin position="1"/>
        <end position="20"/>
    </location>
</feature>
<keyword evidence="3 5" id="KW-1133">Transmembrane helix</keyword>
<dbReference type="EMBL" id="SORI01000002">
    <property type="protein sequence ID" value="TDY63020.1"/>
    <property type="molecule type" value="Genomic_DNA"/>
</dbReference>
<feature type="transmembrane region" description="Helical" evidence="5">
    <location>
        <begin position="115"/>
        <end position="133"/>
    </location>
</feature>
<evidence type="ECO:0000256" key="3">
    <source>
        <dbReference type="ARBA" id="ARBA00022989"/>
    </source>
</evidence>
<dbReference type="OrthoDB" id="9763654at2"/>
<dbReference type="RefSeq" id="WP_133955788.1">
    <property type="nucleotide sequence ID" value="NZ_SORI01000002.1"/>
</dbReference>
<evidence type="ECO:0000256" key="2">
    <source>
        <dbReference type="ARBA" id="ARBA00022692"/>
    </source>
</evidence>
<evidence type="ECO:0000313" key="8">
    <source>
        <dbReference type="Proteomes" id="UP000295066"/>
    </source>
</evidence>
<dbReference type="HAMAP" id="MF_01600">
    <property type="entry name" value="UPF0182"/>
    <property type="match status" value="1"/>
</dbReference>
<keyword evidence="2 5" id="KW-0812">Transmembrane</keyword>
<dbReference type="PANTHER" id="PTHR39344:SF1">
    <property type="entry name" value="UPF0182 PROTEIN SLL1060"/>
    <property type="match status" value="1"/>
</dbReference>
<gene>
    <name evidence="7" type="ORF">C8D99_1021</name>
</gene>
<keyword evidence="8" id="KW-1185">Reference proteome</keyword>
<organism evidence="7 8">
    <name type="scientific">Aminivibrio pyruvatiphilus</name>
    <dbReference type="NCBI Taxonomy" id="1005740"/>
    <lineage>
        <taxon>Bacteria</taxon>
        <taxon>Thermotogati</taxon>
        <taxon>Synergistota</taxon>
        <taxon>Synergistia</taxon>
        <taxon>Synergistales</taxon>
        <taxon>Aminobacteriaceae</taxon>
        <taxon>Aminivibrio</taxon>
    </lineage>
</organism>
<feature type="transmembrane region" description="Helical" evidence="5">
    <location>
        <begin position="265"/>
        <end position="285"/>
    </location>
</feature>
<evidence type="ECO:0000313" key="7">
    <source>
        <dbReference type="EMBL" id="TDY63020.1"/>
    </source>
</evidence>
<protein>
    <recommendedName>
        <fullName evidence="5">UPF0182 protein C8D99_1021</fullName>
    </recommendedName>
</protein>
<dbReference type="PANTHER" id="PTHR39344">
    <property type="entry name" value="UPF0182 PROTEIN SLL1060"/>
    <property type="match status" value="1"/>
</dbReference>
<evidence type="ECO:0000256" key="1">
    <source>
        <dbReference type="ARBA" id="ARBA00022475"/>
    </source>
</evidence>
<comment type="subcellular location">
    <subcellularLocation>
        <location evidence="5">Cell membrane</location>
        <topology evidence="5">Multi-pass membrane protein</topology>
    </subcellularLocation>
</comment>
<evidence type="ECO:0000256" key="6">
    <source>
        <dbReference type="SAM" id="MobiDB-lite"/>
    </source>
</evidence>
<evidence type="ECO:0000256" key="4">
    <source>
        <dbReference type="ARBA" id="ARBA00023136"/>
    </source>
</evidence>
<feature type="transmembrane region" description="Helical" evidence="5">
    <location>
        <begin position="76"/>
        <end position="95"/>
    </location>
</feature>
<dbReference type="GO" id="GO:0005886">
    <property type="term" value="C:plasma membrane"/>
    <property type="evidence" value="ECO:0007669"/>
    <property type="project" value="UniProtKB-SubCell"/>
</dbReference>
<dbReference type="GO" id="GO:0005576">
    <property type="term" value="C:extracellular region"/>
    <property type="evidence" value="ECO:0007669"/>
    <property type="project" value="TreeGrafter"/>
</dbReference>
<accession>A0A4R8MBH7</accession>
<name>A0A4R8MBH7_9BACT</name>
<dbReference type="Proteomes" id="UP000295066">
    <property type="component" value="Unassembled WGS sequence"/>
</dbReference>
<dbReference type="AlphaFoldDB" id="A0A4R8MBH7"/>
<keyword evidence="4 5" id="KW-0472">Membrane</keyword>
<feature type="transmembrane region" description="Helical" evidence="5">
    <location>
        <begin position="222"/>
        <end position="239"/>
    </location>
</feature>
<dbReference type="Pfam" id="PF03699">
    <property type="entry name" value="UPF0182"/>
    <property type="match status" value="1"/>
</dbReference>
<sequence length="932" mass="105418">MTKNDWFPNNEWFPGEDSSPKRPFPPFPFRINKGLLLAGGAALLFFVLLPVLAEFYTDYLWYDTEGYSSVFWTRLLARLPLFGAGFLLYAAFLWLNLSAARRNLRALYPEQEGLLGARAAGFAVAAAALFLGFSNGAAMTGEWTMVLRYFHGTPFGEADPIFGQDIGFYVFGLPFWRFLHAKALNIVFLCLVTAGGAYAAFLLPRNRDLASLVVPAKMRNHLALIASAGAFLWSAGYLLDRYDLLFSPTGVVFGAGYTDVHAELLALNVLAVLSALLGLSLLVSLLRKTWKFSLGLAGLVLVTGVLLRGVYPAVVQKYFVEPNEFDREKRFIEYNIEATLKAYGLSDITLRTVTPDDSITWENVEQNRDTIDNIRLWDHAPLLRSYKQLQEIRTYYDFSNVDIDRYTFDGKYRQVMLSPRELDLKGMQNPTWINTRLEFTHGYGIVMNPVNEVAGSGLPRLWVRDLPPRTEVPLSITRPEIYYGEKPSSYIFVGTTVREFDYPMGDSNVRTTYEGKGGVPMGTLFRRILYAIRFADFKILFSDVFTENSRVKYHQNIRERLTRVAPFLYFDRDPYLVVSEGRLVWMQDAYTAADRYPYSQPVSLGRGQGINYIRNSVKATVDAYDGTMKFFVSDPDDPVLKAWSGVFPGLFRPLSEMPSGLKAHLRYPQDLFSIQSEIYRIYHMSDANTFYNKEDVWDRSSSGDKKGILEAYYVNMRLVGEEKSEFVLITPFMPVNRDNMIAWMAGRSDGDNYGQLLVYQFPKQKLIYGPSQVEALTNQNSEISAQLSLWSQRGSAVIRGNMTVVPVGNGILYVQPLYLRAENSELPELRRVITSTGGRVVWGETLEESLLRLIGSSDGRPSLPQPPAGMATPRPARPEGESPALSLLAREASDAWDAARKALREDDWEKYGREMKKLESVLKEMLEISAQN</sequence>
<feature type="region of interest" description="Disordered" evidence="6">
    <location>
        <begin position="855"/>
        <end position="883"/>
    </location>
</feature>
<keyword evidence="1 5" id="KW-1003">Cell membrane</keyword>
<feature type="transmembrane region" description="Helical" evidence="5">
    <location>
        <begin position="35"/>
        <end position="56"/>
    </location>
</feature>
<evidence type="ECO:0000256" key="5">
    <source>
        <dbReference type="HAMAP-Rule" id="MF_01600"/>
    </source>
</evidence>